<sequence length="314" mass="34367">MIGFKATHARTPAVDLRPPAQTDRRYGWSSIALPRSCISSSHSLPRSGAKKVSFDGSADARHSDYNKENTMAAKRSETRPRMGHKAESAVGGPIPTVAEHKLYSRKDEKTKAAPPPAVHPFLASPHPSIVYDVRLPPTALHLHPPYPSPSPSSLYTHLTAPLHPAHPRRIRLISRAFPWAFDLAYAHRGITCLDVLAALHSALQAPLADAEWGAADEERRAGLRRARERRVGMVVGVGVGTDVGVDVDVGKRLGMGARVGTGTGESRGLLRVDWLGRRTVFAGLVRDEEFARRRLYPGSECPPETWVVEFRRGC</sequence>
<comment type="caution">
    <text evidence="1">The sequence shown here is derived from an EMBL/GenBank/DDBJ whole genome shotgun (WGS) entry which is preliminary data.</text>
</comment>
<reference evidence="1" key="1">
    <citation type="journal article" date="2021" name="New Phytol.">
        <title>Evolutionary innovations through gain and loss of genes in the ectomycorrhizal Boletales.</title>
        <authorList>
            <person name="Wu G."/>
            <person name="Miyauchi S."/>
            <person name="Morin E."/>
            <person name="Kuo A."/>
            <person name="Drula E."/>
            <person name="Varga T."/>
            <person name="Kohler A."/>
            <person name="Feng B."/>
            <person name="Cao Y."/>
            <person name="Lipzen A."/>
            <person name="Daum C."/>
            <person name="Hundley H."/>
            <person name="Pangilinan J."/>
            <person name="Johnson J."/>
            <person name="Barry K."/>
            <person name="LaButti K."/>
            <person name="Ng V."/>
            <person name="Ahrendt S."/>
            <person name="Min B."/>
            <person name="Choi I.G."/>
            <person name="Park H."/>
            <person name="Plett J.M."/>
            <person name="Magnuson J."/>
            <person name="Spatafora J.W."/>
            <person name="Nagy L.G."/>
            <person name="Henrissat B."/>
            <person name="Grigoriev I.V."/>
            <person name="Yang Z.L."/>
            <person name="Xu J."/>
            <person name="Martin F.M."/>
        </authorList>
    </citation>
    <scope>NUCLEOTIDE SEQUENCE</scope>
    <source>
        <strain evidence="1">KUC20120723A-06</strain>
    </source>
</reference>
<accession>A0ACB8BLC2</accession>
<proteinExistence type="predicted"/>
<evidence type="ECO:0000313" key="2">
    <source>
        <dbReference type="Proteomes" id="UP000790709"/>
    </source>
</evidence>
<organism evidence="1 2">
    <name type="scientific">Leucogyrophana mollusca</name>
    <dbReference type="NCBI Taxonomy" id="85980"/>
    <lineage>
        <taxon>Eukaryota</taxon>
        <taxon>Fungi</taxon>
        <taxon>Dikarya</taxon>
        <taxon>Basidiomycota</taxon>
        <taxon>Agaricomycotina</taxon>
        <taxon>Agaricomycetes</taxon>
        <taxon>Agaricomycetidae</taxon>
        <taxon>Boletales</taxon>
        <taxon>Boletales incertae sedis</taxon>
        <taxon>Leucogyrophana</taxon>
    </lineage>
</organism>
<dbReference type="EMBL" id="MU266398">
    <property type="protein sequence ID" value="KAH7925652.1"/>
    <property type="molecule type" value="Genomic_DNA"/>
</dbReference>
<name>A0ACB8BLC2_9AGAM</name>
<dbReference type="Proteomes" id="UP000790709">
    <property type="component" value="Unassembled WGS sequence"/>
</dbReference>
<evidence type="ECO:0000313" key="1">
    <source>
        <dbReference type="EMBL" id="KAH7925652.1"/>
    </source>
</evidence>
<keyword evidence="2" id="KW-1185">Reference proteome</keyword>
<gene>
    <name evidence="1" type="ORF">BV22DRAFT_1160389</name>
</gene>
<protein>
    <submittedName>
        <fullName evidence="1">Uncharacterized protein</fullName>
    </submittedName>
</protein>